<dbReference type="EMBL" id="QTSX02001441">
    <property type="protein sequence ID" value="KAJ9082152.1"/>
    <property type="molecule type" value="Genomic_DNA"/>
</dbReference>
<evidence type="ECO:0000313" key="2">
    <source>
        <dbReference type="Proteomes" id="UP001165960"/>
    </source>
</evidence>
<protein>
    <submittedName>
        <fullName evidence="1">Uncharacterized protein</fullName>
    </submittedName>
</protein>
<proteinExistence type="predicted"/>
<dbReference type="Proteomes" id="UP001165960">
    <property type="component" value="Unassembled WGS sequence"/>
</dbReference>
<keyword evidence="2" id="KW-1185">Reference proteome</keyword>
<organism evidence="1 2">
    <name type="scientific">Entomophthora muscae</name>
    <dbReference type="NCBI Taxonomy" id="34485"/>
    <lineage>
        <taxon>Eukaryota</taxon>
        <taxon>Fungi</taxon>
        <taxon>Fungi incertae sedis</taxon>
        <taxon>Zoopagomycota</taxon>
        <taxon>Entomophthoromycotina</taxon>
        <taxon>Entomophthoromycetes</taxon>
        <taxon>Entomophthorales</taxon>
        <taxon>Entomophthoraceae</taxon>
        <taxon>Entomophthora</taxon>
    </lineage>
</organism>
<gene>
    <name evidence="1" type="ORF">DSO57_1007175</name>
</gene>
<reference evidence="1" key="1">
    <citation type="submission" date="2022-04" db="EMBL/GenBank/DDBJ databases">
        <title>Genome of the entomopathogenic fungus Entomophthora muscae.</title>
        <authorList>
            <person name="Elya C."/>
            <person name="Lovett B.R."/>
            <person name="Lee E."/>
            <person name="Macias A.M."/>
            <person name="Hajek A.E."/>
            <person name="De Bivort B.L."/>
            <person name="Kasson M.T."/>
            <person name="De Fine Licht H.H."/>
            <person name="Stajich J.E."/>
        </authorList>
    </citation>
    <scope>NUCLEOTIDE SEQUENCE</scope>
    <source>
        <strain evidence="1">Berkeley</strain>
    </source>
</reference>
<accession>A0ACC2U5X0</accession>
<sequence length="262" mass="29779">MSGKNKSRGNPFQVRRENDFQALDSQPSKLREVASFPLCSSNSKPLETQNSFPIFTKDSTLNSNSRTSISGKLKESLQSQSSEIRELEQCIAEIIKSTSEYASLIVDSEKELENIQADINELESIEKEEGLLVATSNLQGEPSEEEAIIQELKKTKLKLQKELSEDQKVLDEAKKRFDEAREIQRDLVAEAKQKTKDCLPLNSHVVEACALSEEIDVSEDLQEEIYLKEMELEKLIAENEQWHILPFLVFSHLLAYFSNVLV</sequence>
<comment type="caution">
    <text evidence="1">The sequence shown here is derived from an EMBL/GenBank/DDBJ whole genome shotgun (WGS) entry which is preliminary data.</text>
</comment>
<name>A0ACC2U5X0_9FUNG</name>
<evidence type="ECO:0000313" key="1">
    <source>
        <dbReference type="EMBL" id="KAJ9082152.1"/>
    </source>
</evidence>